<sequence>MDIVWLYCSKCGSVMLRGATYAQEKYNKLEVWQRVYTPEEMQDNFPPNLFYFISVKLGLDK</sequence>
<protein>
    <submittedName>
        <fullName evidence="1">Uncharacterized protein</fullName>
    </submittedName>
</protein>
<accession>X0Z981</accession>
<reference evidence="1" key="1">
    <citation type="journal article" date="2014" name="Front. Microbiol.">
        <title>High frequency of phylogenetically diverse reductive dehalogenase-homologous genes in deep subseafloor sedimentary metagenomes.</title>
        <authorList>
            <person name="Kawai M."/>
            <person name="Futagami T."/>
            <person name="Toyoda A."/>
            <person name="Takaki Y."/>
            <person name="Nishi S."/>
            <person name="Hori S."/>
            <person name="Arai W."/>
            <person name="Tsubouchi T."/>
            <person name="Morono Y."/>
            <person name="Uchiyama I."/>
            <person name="Ito T."/>
            <person name="Fujiyama A."/>
            <person name="Inagaki F."/>
            <person name="Takami H."/>
        </authorList>
    </citation>
    <scope>NUCLEOTIDE SEQUENCE</scope>
    <source>
        <strain evidence="1">Expedition CK06-06</strain>
    </source>
</reference>
<gene>
    <name evidence="1" type="ORF">S01H1_74825</name>
</gene>
<evidence type="ECO:0000313" key="1">
    <source>
        <dbReference type="EMBL" id="GAG45021.1"/>
    </source>
</evidence>
<comment type="caution">
    <text evidence="1">The sequence shown here is derived from an EMBL/GenBank/DDBJ whole genome shotgun (WGS) entry which is preliminary data.</text>
</comment>
<proteinExistence type="predicted"/>
<organism evidence="1">
    <name type="scientific">marine sediment metagenome</name>
    <dbReference type="NCBI Taxonomy" id="412755"/>
    <lineage>
        <taxon>unclassified sequences</taxon>
        <taxon>metagenomes</taxon>
        <taxon>ecological metagenomes</taxon>
    </lineage>
</organism>
<dbReference type="AlphaFoldDB" id="X0Z981"/>
<dbReference type="EMBL" id="BARS01050080">
    <property type="protein sequence ID" value="GAG45021.1"/>
    <property type="molecule type" value="Genomic_DNA"/>
</dbReference>
<name>X0Z981_9ZZZZ</name>